<reference evidence="1 2" key="1">
    <citation type="journal article" date="2015" name="Proc. Natl. Acad. Sci. U.S.A.">
        <title>Insight into the evolution and origin of leprosy bacilli from the genome sequence of Mycobacterium lepromatosis.</title>
        <authorList>
            <person name="Singh P."/>
            <person name="Benjak A."/>
            <person name="Schuenemann V.J."/>
            <person name="Herbig A."/>
            <person name="Avanzi C."/>
            <person name="Busso P."/>
            <person name="Nieselt K."/>
            <person name="Krause J."/>
            <person name="Vera-Cabrera L."/>
            <person name="Cole S.T."/>
        </authorList>
    </citation>
    <scope>NUCLEOTIDE SEQUENCE [LARGE SCALE GENOMIC DNA]</scope>
    <source>
        <strain evidence="1 2">Mx1-22A</strain>
    </source>
</reference>
<evidence type="ECO:0000313" key="1">
    <source>
        <dbReference type="EMBL" id="KJX75411.1"/>
    </source>
</evidence>
<dbReference type="STRING" id="480418.GCA_000975265_00654"/>
<dbReference type="PATRIC" id="fig|480418.6.peg.1831"/>
<keyword evidence="2" id="KW-1185">Reference proteome</keyword>
<name>A0A0F4ER10_9MYCO</name>
<dbReference type="AlphaFoldDB" id="A0A0F4ER10"/>
<accession>A0A0F4ER10</accession>
<dbReference type="EMBL" id="JRPY01000037">
    <property type="protein sequence ID" value="KJX75411.1"/>
    <property type="molecule type" value="Genomic_DNA"/>
</dbReference>
<proteinExistence type="predicted"/>
<gene>
    <name evidence="1" type="ORF">MLPM_0927</name>
</gene>
<dbReference type="Proteomes" id="UP000053699">
    <property type="component" value="Unassembled WGS sequence"/>
</dbReference>
<organism evidence="1 2">
    <name type="scientific">Mycobacterium lepromatosis</name>
    <dbReference type="NCBI Taxonomy" id="480418"/>
    <lineage>
        <taxon>Bacteria</taxon>
        <taxon>Bacillati</taxon>
        <taxon>Actinomycetota</taxon>
        <taxon>Actinomycetes</taxon>
        <taxon>Mycobacteriales</taxon>
        <taxon>Mycobacteriaceae</taxon>
        <taxon>Mycobacterium</taxon>
    </lineage>
</organism>
<sequence length="94" mass="10520">MKFGISNAFLNTREITESAKADDDLGYDNSIGIPYHVVNLETLNTPYPLHPSHHPAAVCHHHLHARDGLSLLGDQSHWHRGILAVRTSGARHRR</sequence>
<protein>
    <submittedName>
        <fullName evidence="1">Uncharacterized protein</fullName>
    </submittedName>
</protein>
<evidence type="ECO:0000313" key="2">
    <source>
        <dbReference type="Proteomes" id="UP000053699"/>
    </source>
</evidence>
<comment type="caution">
    <text evidence="1">The sequence shown here is derived from an EMBL/GenBank/DDBJ whole genome shotgun (WGS) entry which is preliminary data.</text>
</comment>